<evidence type="ECO:0000256" key="13">
    <source>
        <dbReference type="ARBA" id="ARBA00032891"/>
    </source>
</evidence>
<comment type="subcellular location">
    <subcellularLocation>
        <location evidence="1">Endoplasmic reticulum</location>
    </subcellularLocation>
</comment>
<proteinExistence type="inferred from homology"/>
<dbReference type="RefSeq" id="XP_066828805.1">
    <property type="nucleotide sequence ID" value="XM_066971802.1"/>
</dbReference>
<dbReference type="PANTHER" id="PTHR43550:SF3">
    <property type="entry name" value="3-KETODIHYDROSPHINGOSINE REDUCTASE"/>
    <property type="match status" value="1"/>
</dbReference>
<keyword evidence="9" id="KW-0443">Lipid metabolism</keyword>
<evidence type="ECO:0000256" key="7">
    <source>
        <dbReference type="ARBA" id="ARBA00022919"/>
    </source>
</evidence>
<dbReference type="Pfam" id="PF00106">
    <property type="entry name" value="adh_short"/>
    <property type="match status" value="1"/>
</dbReference>
<evidence type="ECO:0000256" key="9">
    <source>
        <dbReference type="ARBA" id="ARBA00023098"/>
    </source>
</evidence>
<dbReference type="InterPro" id="IPR036291">
    <property type="entry name" value="NAD(P)-bd_dom_sf"/>
</dbReference>
<dbReference type="Proteomes" id="UP001497383">
    <property type="component" value="Chromosome 2"/>
</dbReference>
<evidence type="ECO:0000256" key="4">
    <source>
        <dbReference type="ARBA" id="ARBA00006484"/>
    </source>
</evidence>
<evidence type="ECO:0000256" key="3">
    <source>
        <dbReference type="ARBA" id="ARBA00004991"/>
    </source>
</evidence>
<comment type="similarity">
    <text evidence="4">Belongs to the short-chain dehydrogenases/reductases (SDR) family.</text>
</comment>
<reference evidence="17 18" key="1">
    <citation type="submission" date="2024-03" db="EMBL/GenBank/DDBJ databases">
        <authorList>
            <person name="Brejova B."/>
        </authorList>
    </citation>
    <scope>NUCLEOTIDE SEQUENCE [LARGE SCALE GENOMIC DNA]</scope>
    <source>
        <strain evidence="17 18">CBS 14171</strain>
    </source>
</reference>
<evidence type="ECO:0000256" key="6">
    <source>
        <dbReference type="ARBA" id="ARBA00022857"/>
    </source>
</evidence>
<evidence type="ECO:0000256" key="1">
    <source>
        <dbReference type="ARBA" id="ARBA00004240"/>
    </source>
</evidence>
<dbReference type="Gene3D" id="3.40.50.720">
    <property type="entry name" value="NAD(P)-binding Rossmann-like Domain"/>
    <property type="match status" value="1"/>
</dbReference>
<evidence type="ECO:0000256" key="10">
    <source>
        <dbReference type="ARBA" id="ARBA00026112"/>
    </source>
</evidence>
<evidence type="ECO:0000256" key="2">
    <source>
        <dbReference type="ARBA" id="ARBA00004760"/>
    </source>
</evidence>
<dbReference type="PRINTS" id="PR00081">
    <property type="entry name" value="GDHRDH"/>
</dbReference>
<evidence type="ECO:0000313" key="17">
    <source>
        <dbReference type="EMBL" id="CAK9437489.1"/>
    </source>
</evidence>
<evidence type="ECO:0000256" key="15">
    <source>
        <dbReference type="ARBA" id="ARBA00048930"/>
    </source>
</evidence>
<keyword evidence="6" id="KW-0521">NADP</keyword>
<keyword evidence="7" id="KW-0746">Sphingolipid metabolism</keyword>
<dbReference type="SUPFAM" id="SSF51735">
    <property type="entry name" value="NAD(P)-binding Rossmann-fold domains"/>
    <property type="match status" value="1"/>
</dbReference>
<dbReference type="GeneID" id="92207063"/>
<comment type="catalytic activity">
    <reaction evidence="15">
        <text>sphinganine + NADP(+) = 3-oxosphinganine + NADPH + H(+)</text>
        <dbReference type="Rhea" id="RHEA:22640"/>
        <dbReference type="ChEBI" id="CHEBI:15378"/>
        <dbReference type="ChEBI" id="CHEBI:57783"/>
        <dbReference type="ChEBI" id="CHEBI:57817"/>
        <dbReference type="ChEBI" id="CHEBI:58299"/>
        <dbReference type="ChEBI" id="CHEBI:58349"/>
        <dbReference type="EC" id="1.1.1.102"/>
    </reaction>
    <physiologicalReaction direction="right-to-left" evidence="15">
        <dbReference type="Rhea" id="RHEA:22642"/>
    </physiologicalReaction>
</comment>
<evidence type="ECO:0000256" key="12">
    <source>
        <dbReference type="ARBA" id="ARBA00029797"/>
    </source>
</evidence>
<dbReference type="CDD" id="cd08939">
    <property type="entry name" value="KDSR-like_SDR_c"/>
    <property type="match status" value="1"/>
</dbReference>
<evidence type="ECO:0000256" key="14">
    <source>
        <dbReference type="ARBA" id="ARBA00044737"/>
    </source>
</evidence>
<evidence type="ECO:0000256" key="5">
    <source>
        <dbReference type="ARBA" id="ARBA00022824"/>
    </source>
</evidence>
<keyword evidence="16" id="KW-0812">Transmembrane</keyword>
<keyword evidence="5" id="KW-0256">Endoplasmic reticulum</keyword>
<dbReference type="InterPro" id="IPR002347">
    <property type="entry name" value="SDR_fam"/>
</dbReference>
<feature type="transmembrane region" description="Helical" evidence="16">
    <location>
        <begin position="205"/>
        <end position="223"/>
    </location>
</feature>
<evidence type="ECO:0000256" key="8">
    <source>
        <dbReference type="ARBA" id="ARBA00023002"/>
    </source>
</evidence>
<keyword evidence="18" id="KW-1185">Reference proteome</keyword>
<evidence type="ECO:0000313" key="18">
    <source>
        <dbReference type="Proteomes" id="UP001497383"/>
    </source>
</evidence>
<comment type="pathway">
    <text evidence="3">Sphingolipid metabolism.</text>
</comment>
<dbReference type="PANTHER" id="PTHR43550">
    <property type="entry name" value="3-KETODIHYDROSPHINGOSINE REDUCTASE"/>
    <property type="match status" value="1"/>
</dbReference>
<comment type="function">
    <text evidence="14">Catalyzes the reduction of 3'-oxosphinganine (3-ketodihydrosphingosine/KDS) to sphinganine (dihydrosphingosine/DHS), the second step of de novo sphingolipid biosynthesis.</text>
</comment>
<name>A0ABP0ZHL4_9ASCO</name>
<feature type="transmembrane region" description="Helical" evidence="16">
    <location>
        <begin position="324"/>
        <end position="345"/>
    </location>
</feature>
<sequence>MQSKGMPRASVPTSTQILQFKYHNRNRHNLHNQNLNHKASADSSKFAMWFSKSNFEVKGKTAIIVGASQGLGVELAKQLYLQNCTVILVARTTKKLEFHADQISQLTVPSTHTAKATYFTCDAASYGNCEELWKNVAAGGYEPDIIMCCAGSSVPKLFADLTAADLQLGMDVNYKTAINVVHAGFKHMMAVNHQIRPQEWTKRNVVLFSSVVGLFPFIGYAQYGPMKSAVDSLSLILRQELKPYNFRVSCVYPGNFLSEGYEEEQKTKPAITREIEGSSPAISGEECASIVLDQLQKGYDSITTDFIGWVLSCSVLGTRPRQWGLIQVVVGLIFSIIEPIVSWTIQRDISKSVK</sequence>
<dbReference type="InterPro" id="IPR045022">
    <property type="entry name" value="KDSR-like"/>
</dbReference>
<keyword evidence="16" id="KW-1133">Transmembrane helix</keyword>
<evidence type="ECO:0000256" key="11">
    <source>
        <dbReference type="ARBA" id="ARBA00026241"/>
    </source>
</evidence>
<keyword evidence="8" id="KW-0560">Oxidoreductase</keyword>
<protein>
    <recommendedName>
        <fullName evidence="11">3-ketodihydrosphingosine reductase TSC10</fullName>
        <ecNumber evidence="10">1.1.1.102</ecNumber>
    </recommendedName>
    <alternativeName>
        <fullName evidence="13">3-dehydrosphinganine reductase</fullName>
    </alternativeName>
    <alternativeName>
        <fullName evidence="12">KDS reductase</fullName>
    </alternativeName>
</protein>
<organism evidence="17 18">
    <name type="scientific">Lodderomyces beijingensis</name>
    <dbReference type="NCBI Taxonomy" id="1775926"/>
    <lineage>
        <taxon>Eukaryota</taxon>
        <taxon>Fungi</taxon>
        <taxon>Dikarya</taxon>
        <taxon>Ascomycota</taxon>
        <taxon>Saccharomycotina</taxon>
        <taxon>Pichiomycetes</taxon>
        <taxon>Debaryomycetaceae</taxon>
        <taxon>Candida/Lodderomyces clade</taxon>
        <taxon>Lodderomyces</taxon>
    </lineage>
</organism>
<comment type="pathway">
    <text evidence="2">Lipid metabolism; sphingolipid metabolism.</text>
</comment>
<evidence type="ECO:0000256" key="16">
    <source>
        <dbReference type="SAM" id="Phobius"/>
    </source>
</evidence>
<gene>
    <name evidence="17" type="ORF">LODBEIA_P18670</name>
</gene>
<keyword evidence="16" id="KW-0472">Membrane</keyword>
<accession>A0ABP0ZHL4</accession>
<dbReference type="EC" id="1.1.1.102" evidence="10"/>
<dbReference type="EMBL" id="OZ022406">
    <property type="protein sequence ID" value="CAK9437489.1"/>
    <property type="molecule type" value="Genomic_DNA"/>
</dbReference>